<proteinExistence type="predicted"/>
<dbReference type="Proteomes" id="UP000240509">
    <property type="component" value="Unassembled WGS sequence"/>
</dbReference>
<evidence type="ECO:0000259" key="1">
    <source>
        <dbReference type="Pfam" id="PF26154"/>
    </source>
</evidence>
<keyword evidence="3" id="KW-1185">Reference proteome</keyword>
<organism evidence="2 3">
    <name type="scientific">Alkalicoccus saliphilus</name>
    <dbReference type="NCBI Taxonomy" id="200989"/>
    <lineage>
        <taxon>Bacteria</taxon>
        <taxon>Bacillati</taxon>
        <taxon>Bacillota</taxon>
        <taxon>Bacilli</taxon>
        <taxon>Bacillales</taxon>
        <taxon>Bacillaceae</taxon>
        <taxon>Alkalicoccus</taxon>
    </lineage>
</organism>
<dbReference type="InterPro" id="IPR058355">
    <property type="entry name" value="DUF8042"/>
</dbReference>
<accession>A0A2T4U7S5</accession>
<dbReference type="AlphaFoldDB" id="A0A2T4U7S5"/>
<evidence type="ECO:0000313" key="2">
    <source>
        <dbReference type="EMBL" id="PTL39432.1"/>
    </source>
</evidence>
<dbReference type="Pfam" id="PF26154">
    <property type="entry name" value="DUF8042"/>
    <property type="match status" value="1"/>
</dbReference>
<evidence type="ECO:0000313" key="3">
    <source>
        <dbReference type="Proteomes" id="UP000240509"/>
    </source>
</evidence>
<dbReference type="EMBL" id="PZJJ01000007">
    <property type="protein sequence ID" value="PTL39432.1"/>
    <property type="molecule type" value="Genomic_DNA"/>
</dbReference>
<comment type="caution">
    <text evidence="2">The sequence shown here is derived from an EMBL/GenBank/DDBJ whole genome shotgun (WGS) entry which is preliminary data.</text>
</comment>
<name>A0A2T4U7S5_9BACI</name>
<gene>
    <name evidence="2" type="ORF">C6Y45_06275</name>
</gene>
<protein>
    <recommendedName>
        <fullName evidence="1">DUF8042 domain-containing protein</fullName>
    </recommendedName>
</protein>
<reference evidence="2 3" key="1">
    <citation type="submission" date="2018-03" db="EMBL/GenBank/DDBJ databases">
        <title>Alkalicoccus saliphilus sp. nov., isolated from a mineral pool.</title>
        <authorList>
            <person name="Zhao B."/>
        </authorList>
    </citation>
    <scope>NUCLEOTIDE SEQUENCE [LARGE SCALE GENOMIC DNA]</scope>
    <source>
        <strain evidence="2 3">6AG</strain>
    </source>
</reference>
<sequence length="143" mass="16669">MERQRLGGSREMNKLTKKQNDFLKRYEEFLKEVDEAVRYAGECSIQGDEDIADRLLSSVSSGLLPYHPENITLFSIFKEDKKCMNVLQTFYKTVQRAASLEEETMESADRMHLVYEEYLPQLEKWRACVKSAGESRGSDYARH</sequence>
<feature type="domain" description="DUF8042" evidence="1">
    <location>
        <begin position="16"/>
        <end position="131"/>
    </location>
</feature>